<feature type="region of interest" description="Disordered" evidence="1">
    <location>
        <begin position="1"/>
        <end position="20"/>
    </location>
</feature>
<keyword evidence="3" id="KW-1185">Reference proteome</keyword>
<protein>
    <recommendedName>
        <fullName evidence="4">HNH endonuclease</fullName>
    </recommendedName>
</protein>
<evidence type="ECO:0000256" key="1">
    <source>
        <dbReference type="SAM" id="MobiDB-lite"/>
    </source>
</evidence>
<comment type="caution">
    <text evidence="2">The sequence shown here is derived from an EMBL/GenBank/DDBJ whole genome shotgun (WGS) entry which is preliminary data.</text>
</comment>
<evidence type="ECO:0000313" key="3">
    <source>
        <dbReference type="Proteomes" id="UP000603200"/>
    </source>
</evidence>
<proteinExistence type="predicted"/>
<feature type="region of interest" description="Disordered" evidence="1">
    <location>
        <begin position="47"/>
        <end position="96"/>
    </location>
</feature>
<name>A0ABQ4A744_9ACTN</name>
<accession>A0ABQ4A744</accession>
<reference evidence="2 3" key="1">
    <citation type="submission" date="2021-01" db="EMBL/GenBank/DDBJ databases">
        <title>Whole genome shotgun sequence of Actinoplanes humidus NBRC 14915.</title>
        <authorList>
            <person name="Komaki H."/>
            <person name="Tamura T."/>
        </authorList>
    </citation>
    <scope>NUCLEOTIDE SEQUENCE [LARGE SCALE GENOMIC DNA]</scope>
    <source>
        <strain evidence="2 3">NBRC 14915</strain>
    </source>
</reference>
<evidence type="ECO:0008006" key="4">
    <source>
        <dbReference type="Google" id="ProtNLM"/>
    </source>
</evidence>
<gene>
    <name evidence="2" type="ORF">Ahu01nite_097840</name>
</gene>
<organism evidence="2 3">
    <name type="scientific">Winogradskya humida</name>
    <dbReference type="NCBI Taxonomy" id="113566"/>
    <lineage>
        <taxon>Bacteria</taxon>
        <taxon>Bacillati</taxon>
        <taxon>Actinomycetota</taxon>
        <taxon>Actinomycetes</taxon>
        <taxon>Micromonosporales</taxon>
        <taxon>Micromonosporaceae</taxon>
        <taxon>Winogradskya</taxon>
    </lineage>
</organism>
<dbReference type="EMBL" id="BOMN01000149">
    <property type="protein sequence ID" value="GIE26682.1"/>
    <property type="molecule type" value="Genomic_DNA"/>
</dbReference>
<sequence length="96" mass="10578">MAKASTTSRGYGADHQAERERWVPKVKAGFVDCHAVDCVEDSRWIAPGGDWDLGHTPDRTAWTGPEHPRCNRAEGGRRGAAVTNAQRGAIRHSRAW</sequence>
<dbReference type="Proteomes" id="UP000603200">
    <property type="component" value="Unassembled WGS sequence"/>
</dbReference>
<dbReference type="RefSeq" id="WP_203843582.1">
    <property type="nucleotide sequence ID" value="NZ_BAAATV010000016.1"/>
</dbReference>
<evidence type="ECO:0000313" key="2">
    <source>
        <dbReference type="EMBL" id="GIE26682.1"/>
    </source>
</evidence>
<feature type="compositionally biased region" description="Basic and acidic residues" evidence="1">
    <location>
        <begin position="66"/>
        <end position="77"/>
    </location>
</feature>